<dbReference type="HOGENOM" id="CLU_009579_6_0_1"/>
<evidence type="ECO:0000313" key="12">
    <source>
        <dbReference type="Proteomes" id="UP000009022"/>
    </source>
</evidence>
<dbReference type="InParanoid" id="B3RTW0"/>
<evidence type="ECO:0000256" key="9">
    <source>
        <dbReference type="SAM" id="Phobius"/>
    </source>
</evidence>
<evidence type="ECO:0000256" key="2">
    <source>
        <dbReference type="ARBA" id="ARBA00022692"/>
    </source>
</evidence>
<proteinExistence type="inferred from homology"/>
<sequence>VIVAIVAVLIFITGLYGNIVLIRSTIDHTQKKVRKTMNIFLMTLALYDILIITITMPVTLVEDLLLWWPFGRVLCYILYYMPTIFASGSVFTIVTIAAERYRAVVYPMKPKLSTARAALISIGIFLIAIAVTVPNMVFAIYDDKTFPNHPQCSHHFLPDPILGNKIYVIFVFGCLFWLPLMFTGGLYILIMYHLQVHRHKTILTINGRMTTETNRRVVTMLLIILLVFVLSWLPLHICFFLAIFGPLNPLTKDFRLALTICHIISYLNCAINPIVYVSF</sequence>
<dbReference type="EMBL" id="DS985244">
    <property type="protein sequence ID" value="EDV25693.1"/>
    <property type="molecule type" value="Genomic_DNA"/>
</dbReference>
<dbReference type="AlphaFoldDB" id="B3RTW0"/>
<keyword evidence="7 8" id="KW-0807">Transducer</keyword>
<dbReference type="GO" id="GO:0007186">
    <property type="term" value="P:G protein-coupled receptor signaling pathway"/>
    <property type="evidence" value="ECO:0000318"/>
    <property type="project" value="GO_Central"/>
</dbReference>
<name>B3RTW0_TRIAD</name>
<feature type="transmembrane region" description="Helical" evidence="9">
    <location>
        <begin position="6"/>
        <end position="26"/>
    </location>
</feature>
<feature type="transmembrane region" description="Helical" evidence="9">
    <location>
        <begin position="256"/>
        <end position="277"/>
    </location>
</feature>
<dbReference type="Proteomes" id="UP000009022">
    <property type="component" value="Unassembled WGS sequence"/>
</dbReference>
<evidence type="ECO:0000256" key="5">
    <source>
        <dbReference type="ARBA" id="ARBA00023136"/>
    </source>
</evidence>
<keyword evidence="6 8" id="KW-0675">Receptor</keyword>
<dbReference type="PANTHER" id="PTHR45695">
    <property type="entry name" value="LEUCOKININ RECEPTOR-RELATED"/>
    <property type="match status" value="1"/>
</dbReference>
<keyword evidence="12" id="KW-1185">Reference proteome</keyword>
<keyword evidence="3 9" id="KW-1133">Transmembrane helix</keyword>
<dbReference type="eggNOG" id="KOG3656">
    <property type="taxonomic scope" value="Eukaryota"/>
</dbReference>
<feature type="transmembrane region" description="Helical" evidence="9">
    <location>
        <begin position="217"/>
        <end position="244"/>
    </location>
</feature>
<evidence type="ECO:0000313" key="11">
    <source>
        <dbReference type="EMBL" id="EDV25693.1"/>
    </source>
</evidence>
<dbReference type="PROSITE" id="PS50262">
    <property type="entry name" value="G_PROTEIN_RECEP_F1_2"/>
    <property type="match status" value="1"/>
</dbReference>
<evidence type="ECO:0000259" key="10">
    <source>
        <dbReference type="PROSITE" id="PS50262"/>
    </source>
</evidence>
<reference evidence="11 12" key="1">
    <citation type="journal article" date="2008" name="Nature">
        <title>The Trichoplax genome and the nature of placozoans.</title>
        <authorList>
            <person name="Srivastava M."/>
            <person name="Begovic E."/>
            <person name="Chapman J."/>
            <person name="Putnam N.H."/>
            <person name="Hellsten U."/>
            <person name="Kawashima T."/>
            <person name="Kuo A."/>
            <person name="Mitros T."/>
            <person name="Salamov A."/>
            <person name="Carpenter M.L."/>
            <person name="Signorovitch A.Y."/>
            <person name="Moreno M.A."/>
            <person name="Kamm K."/>
            <person name="Grimwood J."/>
            <person name="Schmutz J."/>
            <person name="Shapiro H."/>
            <person name="Grigoriev I.V."/>
            <person name="Buss L.W."/>
            <person name="Schierwater B."/>
            <person name="Dellaporta S.L."/>
            <person name="Rokhsar D.S."/>
        </authorList>
    </citation>
    <scope>NUCLEOTIDE SEQUENCE [LARGE SCALE GENOMIC DNA]</scope>
    <source>
        <strain evidence="11 12">Grell-BS-1999</strain>
    </source>
</reference>
<dbReference type="SUPFAM" id="SSF81321">
    <property type="entry name" value="Family A G protein-coupled receptor-like"/>
    <property type="match status" value="1"/>
</dbReference>
<feature type="transmembrane region" description="Helical" evidence="9">
    <location>
        <begin position="77"/>
        <end position="98"/>
    </location>
</feature>
<dbReference type="GeneID" id="6752939"/>
<accession>B3RTW0</accession>
<feature type="transmembrane region" description="Helical" evidence="9">
    <location>
        <begin position="119"/>
        <end position="141"/>
    </location>
</feature>
<dbReference type="Pfam" id="PF00001">
    <property type="entry name" value="7tm_1"/>
    <property type="match status" value="1"/>
</dbReference>
<dbReference type="PROSITE" id="PS00237">
    <property type="entry name" value="G_PROTEIN_RECEP_F1_1"/>
    <property type="match status" value="1"/>
</dbReference>
<dbReference type="KEGG" id="tad:TRIADDRAFT_15366"/>
<dbReference type="InterPro" id="IPR017452">
    <property type="entry name" value="GPCR_Rhodpsn_7TM"/>
</dbReference>
<keyword evidence="4 8" id="KW-0297">G-protein coupled receptor</keyword>
<comment type="similarity">
    <text evidence="8">Belongs to the G-protein coupled receptor 1 family.</text>
</comment>
<evidence type="ECO:0000256" key="6">
    <source>
        <dbReference type="ARBA" id="ARBA00023170"/>
    </source>
</evidence>
<dbReference type="PRINTS" id="PR00237">
    <property type="entry name" value="GPCRRHODOPSN"/>
</dbReference>
<dbReference type="STRING" id="10228.B3RTW0"/>
<dbReference type="Gene3D" id="1.20.1070.10">
    <property type="entry name" value="Rhodopsin 7-helix transmembrane proteins"/>
    <property type="match status" value="1"/>
</dbReference>
<feature type="transmembrane region" description="Helical" evidence="9">
    <location>
        <begin position="166"/>
        <end position="190"/>
    </location>
</feature>
<comment type="subcellular location">
    <subcellularLocation>
        <location evidence="1">Membrane</location>
        <topology evidence="1">Multi-pass membrane protein</topology>
    </subcellularLocation>
</comment>
<gene>
    <name evidence="11" type="ORF">TRIADDRAFT_15366</name>
</gene>
<dbReference type="CTD" id="6752939"/>
<dbReference type="GO" id="GO:0004930">
    <property type="term" value="F:G protein-coupled receptor activity"/>
    <property type="evidence" value="ECO:0000318"/>
    <property type="project" value="GO_Central"/>
</dbReference>
<dbReference type="OrthoDB" id="5953793at2759"/>
<organism evidence="11 12">
    <name type="scientific">Trichoplax adhaerens</name>
    <name type="common">Trichoplax reptans</name>
    <dbReference type="NCBI Taxonomy" id="10228"/>
    <lineage>
        <taxon>Eukaryota</taxon>
        <taxon>Metazoa</taxon>
        <taxon>Placozoa</taxon>
        <taxon>Uniplacotomia</taxon>
        <taxon>Trichoplacea</taxon>
        <taxon>Trichoplacidae</taxon>
        <taxon>Trichoplax</taxon>
    </lineage>
</organism>
<protein>
    <recommendedName>
        <fullName evidence="10">G-protein coupled receptors family 1 profile domain-containing protein</fullName>
    </recommendedName>
</protein>
<keyword evidence="2 8" id="KW-0812">Transmembrane</keyword>
<evidence type="ECO:0000256" key="8">
    <source>
        <dbReference type="RuleBase" id="RU000688"/>
    </source>
</evidence>
<feature type="non-terminal residue" evidence="11">
    <location>
        <position position="279"/>
    </location>
</feature>
<dbReference type="PANTHER" id="PTHR45695:SF9">
    <property type="entry name" value="LEUCOKININ RECEPTOR"/>
    <property type="match status" value="1"/>
</dbReference>
<evidence type="ECO:0000256" key="4">
    <source>
        <dbReference type="ARBA" id="ARBA00023040"/>
    </source>
</evidence>
<dbReference type="FunFam" id="1.20.1070.10:FF:000463">
    <property type="entry name" value="Substance-K receptor"/>
    <property type="match status" value="1"/>
</dbReference>
<evidence type="ECO:0000256" key="7">
    <source>
        <dbReference type="ARBA" id="ARBA00023224"/>
    </source>
</evidence>
<evidence type="ECO:0000256" key="1">
    <source>
        <dbReference type="ARBA" id="ARBA00004141"/>
    </source>
</evidence>
<dbReference type="PhylomeDB" id="B3RTW0"/>
<feature type="non-terminal residue" evidence="11">
    <location>
        <position position="1"/>
    </location>
</feature>
<keyword evidence="5 9" id="KW-0472">Membrane</keyword>
<dbReference type="GO" id="GO:0005886">
    <property type="term" value="C:plasma membrane"/>
    <property type="evidence" value="ECO:0000318"/>
    <property type="project" value="GO_Central"/>
</dbReference>
<feature type="domain" description="G-protein coupled receptors family 1 profile" evidence="10">
    <location>
        <begin position="17"/>
        <end position="276"/>
    </location>
</feature>
<evidence type="ECO:0000256" key="3">
    <source>
        <dbReference type="ARBA" id="ARBA00022989"/>
    </source>
</evidence>
<dbReference type="RefSeq" id="XP_002111726.1">
    <property type="nucleotide sequence ID" value="XM_002111690.1"/>
</dbReference>
<feature type="transmembrane region" description="Helical" evidence="9">
    <location>
        <begin position="38"/>
        <end position="57"/>
    </location>
</feature>
<dbReference type="InterPro" id="IPR000276">
    <property type="entry name" value="GPCR_Rhodpsn"/>
</dbReference>